<feature type="signal peptide" evidence="1">
    <location>
        <begin position="1"/>
        <end position="19"/>
    </location>
</feature>
<evidence type="ECO:0000259" key="2">
    <source>
        <dbReference type="Pfam" id="PF22599"/>
    </source>
</evidence>
<reference evidence="3 4" key="1">
    <citation type="submission" date="2022-11" db="EMBL/GenBank/DDBJ databases">
        <title>Minimal conservation of predation-associated metabolite biosynthetic gene clusters underscores biosynthetic potential of Myxococcota including descriptions for ten novel species: Archangium lansinium sp. nov., Myxococcus landrumus sp. nov., Nannocystis bai.</title>
        <authorList>
            <person name="Ahearne A."/>
            <person name="Stevens C."/>
            <person name="Dowd S."/>
        </authorList>
    </citation>
    <scope>NUCLEOTIDE SEQUENCE [LARGE SCALE GENOMIC DNA]</scope>
    <source>
        <strain evidence="3 4">NCELM</strain>
    </source>
</reference>
<organism evidence="3 4">
    <name type="scientific">Nannocystis radixulma</name>
    <dbReference type="NCBI Taxonomy" id="2995305"/>
    <lineage>
        <taxon>Bacteria</taxon>
        <taxon>Pseudomonadati</taxon>
        <taxon>Myxococcota</taxon>
        <taxon>Polyangia</taxon>
        <taxon>Nannocystales</taxon>
        <taxon>Nannocystaceae</taxon>
        <taxon>Nannocystis</taxon>
    </lineage>
</organism>
<dbReference type="InterPro" id="IPR054384">
    <property type="entry name" value="SecDF_P1_head"/>
</dbReference>
<gene>
    <name evidence="3" type="ORF">POL58_36485</name>
</gene>
<keyword evidence="4" id="KW-1185">Reference proteome</keyword>
<feature type="chain" id="PRO_5046312330" description="SecDF P1 head subdomain domain-containing protein" evidence="1">
    <location>
        <begin position="20"/>
        <end position="225"/>
    </location>
</feature>
<dbReference type="EMBL" id="JAQNDN010000022">
    <property type="protein sequence ID" value="MDC0673299.1"/>
    <property type="molecule type" value="Genomic_DNA"/>
</dbReference>
<sequence>MLRSLFVLVLALAPVSVVGCTGPANIEVELGRPLILTTVDDPEDALKRVADAVQADGQSGLDVADALVARPGGTSSHEVFVTGPEKHVLEDYMRTHPELAPPAEHQFAYERLRDPDGRTYWRMHCVKVGGLTVRKLASASLVDGPDDRPRIRLRLGPEDGRSFAALTTQAVGQRLAVIQDEEVLMAPLIREPLTDDSFEITLGSATTRAEVEAALHQLLGRQPRG</sequence>
<dbReference type="Pfam" id="PF22599">
    <property type="entry name" value="SecDF_P1_head"/>
    <property type="match status" value="1"/>
</dbReference>
<evidence type="ECO:0000256" key="1">
    <source>
        <dbReference type="SAM" id="SignalP"/>
    </source>
</evidence>
<feature type="domain" description="SecDF P1 head subdomain" evidence="2">
    <location>
        <begin position="136"/>
        <end position="209"/>
    </location>
</feature>
<evidence type="ECO:0000313" key="4">
    <source>
        <dbReference type="Proteomes" id="UP001217838"/>
    </source>
</evidence>
<accession>A0ABT5BGP0</accession>
<comment type="caution">
    <text evidence="3">The sequence shown here is derived from an EMBL/GenBank/DDBJ whole genome shotgun (WGS) entry which is preliminary data.</text>
</comment>
<dbReference type="PROSITE" id="PS51257">
    <property type="entry name" value="PROKAR_LIPOPROTEIN"/>
    <property type="match status" value="1"/>
</dbReference>
<dbReference type="RefSeq" id="WP_272006099.1">
    <property type="nucleotide sequence ID" value="NZ_JAQNDN010000022.1"/>
</dbReference>
<dbReference type="Proteomes" id="UP001217838">
    <property type="component" value="Unassembled WGS sequence"/>
</dbReference>
<proteinExistence type="predicted"/>
<protein>
    <recommendedName>
        <fullName evidence="2">SecDF P1 head subdomain domain-containing protein</fullName>
    </recommendedName>
</protein>
<keyword evidence="1" id="KW-0732">Signal</keyword>
<evidence type="ECO:0000313" key="3">
    <source>
        <dbReference type="EMBL" id="MDC0673299.1"/>
    </source>
</evidence>
<dbReference type="Gene3D" id="3.30.1360.200">
    <property type="match status" value="1"/>
</dbReference>
<name>A0ABT5BGP0_9BACT</name>